<feature type="compositionally biased region" description="Gly residues" evidence="1">
    <location>
        <begin position="231"/>
        <end position="244"/>
    </location>
</feature>
<feature type="compositionally biased region" description="Gly residues" evidence="1">
    <location>
        <begin position="265"/>
        <end position="286"/>
    </location>
</feature>
<evidence type="ECO:0000313" key="2">
    <source>
        <dbReference type="EMBL" id="MCU4743451.1"/>
    </source>
</evidence>
<feature type="compositionally biased region" description="Low complexity" evidence="1">
    <location>
        <begin position="254"/>
        <end position="264"/>
    </location>
</feature>
<organism evidence="2 3">
    <name type="scientific">Natronoglomus mannanivorans</name>
    <dbReference type="NCBI Taxonomy" id="2979990"/>
    <lineage>
        <taxon>Archaea</taxon>
        <taxon>Methanobacteriati</taxon>
        <taxon>Methanobacteriota</taxon>
        <taxon>Stenosarchaea group</taxon>
        <taxon>Halobacteria</taxon>
        <taxon>Halobacteriales</taxon>
        <taxon>Natrialbaceae</taxon>
        <taxon>Natronoglomus</taxon>
    </lineage>
</organism>
<dbReference type="RefSeq" id="WP_338005270.1">
    <property type="nucleotide sequence ID" value="NZ_JAOPKA010000015.1"/>
</dbReference>
<gene>
    <name evidence="2" type="ORF">OB960_18860</name>
</gene>
<feature type="region of interest" description="Disordered" evidence="1">
    <location>
        <begin position="365"/>
        <end position="502"/>
    </location>
</feature>
<evidence type="ECO:0000256" key="1">
    <source>
        <dbReference type="SAM" id="MobiDB-lite"/>
    </source>
</evidence>
<evidence type="ECO:0000313" key="3">
    <source>
        <dbReference type="Proteomes" id="UP001321018"/>
    </source>
</evidence>
<comment type="caution">
    <text evidence="2">The sequence shown here is derived from an EMBL/GenBank/DDBJ whole genome shotgun (WGS) entry which is preliminary data.</text>
</comment>
<sequence length="502" mass="47509">MTRNVFTDGTTPNAAQFNSMSNAHALEGVIEGLELSEGSGSFDVDVSSGRAILNGTVVNADADPITLDGSDSEDRRDLITVDGQGEFDVVRGDPATDPGQPITPDTPEGEVVVGSVYVRGGSDEILTGDLENDTKTIIGELPPELVSPQGDSSGLDSDTVDTFDAAELHAPIFGSGTDGEIVRTTDGDESGRLFTTRYEIPEGVTRTVNDGVTVIHATEEIVVDGTLEAIGSGGDGGDGGPGGDADGDNGSTGSPGSAADFAGADGTGGDGGSGGSSASSGDGGPSPGDDGETGGLGSGGGGGGGGGRAITGSSNAGDGGPGGDGVESGGLNLSEYELELVHQALTQTYDSIYDLAVLGGTGGSGGAGGGAGQGTDGDGASGGDGGPGGDGGGVIVLFAPRIRGSGTITAPGENGLDGDDGLNGSGDGGSGGGGGGGGGGNGGAIIAWTRRVDDVTIEAPGGPGGAGGAGGDNTQSTGDNSGGDGGDGGPGDDGFILTPAAV</sequence>
<dbReference type="AlphaFoldDB" id="A0AAP3E384"/>
<name>A0AAP3E384_9EURY</name>
<accession>A0AAP3E384</accession>
<dbReference type="EMBL" id="JAOPKA010000015">
    <property type="protein sequence ID" value="MCU4743451.1"/>
    <property type="molecule type" value="Genomic_DNA"/>
</dbReference>
<dbReference type="Proteomes" id="UP001321018">
    <property type="component" value="Unassembled WGS sequence"/>
</dbReference>
<proteinExistence type="predicted"/>
<feature type="compositionally biased region" description="Gly residues" evidence="1">
    <location>
        <begin position="293"/>
        <end position="309"/>
    </location>
</feature>
<feature type="region of interest" description="Disordered" evidence="1">
    <location>
        <begin position="228"/>
        <end position="330"/>
    </location>
</feature>
<reference evidence="2" key="1">
    <citation type="submission" date="2022-09" db="EMBL/GenBank/DDBJ databases">
        <title>Enrichment on poylsaccharides allowed isolation of novel metabolic and taxonomic groups of Haloarchaea.</title>
        <authorList>
            <person name="Sorokin D.Y."/>
            <person name="Elcheninov A.G."/>
            <person name="Khizhniak T.V."/>
            <person name="Kolganova T.V."/>
            <person name="Kublanov I.V."/>
        </authorList>
    </citation>
    <scope>NUCLEOTIDE SEQUENCE</scope>
    <source>
        <strain evidence="2">AArc-xg1-1</strain>
    </source>
</reference>
<feature type="compositionally biased region" description="Gly residues" evidence="1">
    <location>
        <begin position="317"/>
        <end position="328"/>
    </location>
</feature>
<protein>
    <submittedName>
        <fullName evidence="2">Uncharacterized protein</fullName>
    </submittedName>
</protein>
<feature type="compositionally biased region" description="Gly residues" evidence="1">
    <location>
        <begin position="461"/>
        <end position="471"/>
    </location>
</feature>
<feature type="compositionally biased region" description="Gly residues" evidence="1">
    <location>
        <begin position="421"/>
        <end position="443"/>
    </location>
</feature>
<feature type="region of interest" description="Disordered" evidence="1">
    <location>
        <begin position="88"/>
        <end position="108"/>
    </location>
</feature>
<feature type="compositionally biased region" description="Gly residues" evidence="1">
    <location>
        <begin position="480"/>
        <end position="492"/>
    </location>
</feature>
<feature type="compositionally biased region" description="Gly residues" evidence="1">
    <location>
        <begin position="365"/>
        <end position="394"/>
    </location>
</feature>